<dbReference type="InterPro" id="IPR036322">
    <property type="entry name" value="WD40_repeat_dom_sf"/>
</dbReference>
<proteinExistence type="predicted"/>
<dbReference type="Proteomes" id="UP000007875">
    <property type="component" value="Unassembled WGS sequence"/>
</dbReference>
<organism evidence="1 2">
    <name type="scientific">Ciona savignyi</name>
    <name type="common">Pacific transparent sea squirt</name>
    <dbReference type="NCBI Taxonomy" id="51511"/>
    <lineage>
        <taxon>Eukaryota</taxon>
        <taxon>Metazoa</taxon>
        <taxon>Chordata</taxon>
        <taxon>Tunicata</taxon>
        <taxon>Ascidiacea</taxon>
        <taxon>Phlebobranchia</taxon>
        <taxon>Cionidae</taxon>
        <taxon>Ciona</taxon>
    </lineage>
</organism>
<dbReference type="AlphaFoldDB" id="H2ZNQ7"/>
<name>H2ZNQ7_CIOSA</name>
<sequence>MLLSLSAEVLWNTTSEHQFNSIAFGKLFASEKNTLILAGEDGVVRVYEDPSADDKWDVKLKLVRSLETKCGPALHVVLRDMTRLSPCDMIVGDTRGSVVLFCDGQILDRRGCLSGKSSRITSLQVQETALGNVNVILGRDDGEVICFNTFSQLWKLRLSDISTQTRNTSVSVTCLLPVSMITSWANGNAEDYVLVADSQGNVHIIQDGNVLRTIEVPSSVQCMCAGNFLLHEDTSSSKKVLTQIALGCADGSIWICADFCLNSSFPYVEIGHPITHLRRIPTKHNYANNSPIGNASNGEGVDMLLCGGHFSSLKLLQHGKLLYAIDLPSWPIALCGLHDYVNPDLNPDKTLTNDDSMIIVGCKDSTLRLVSIT</sequence>
<dbReference type="Ensembl" id="ENSCSAVT00000019431.1">
    <property type="protein sequence ID" value="ENSCSAVP00000019223.1"/>
    <property type="gene ID" value="ENSCSAVG00000011289.1"/>
</dbReference>
<evidence type="ECO:0000313" key="1">
    <source>
        <dbReference type="Ensembl" id="ENSCSAVP00000019223.1"/>
    </source>
</evidence>
<dbReference type="InParanoid" id="H2ZNQ7"/>
<dbReference type="OMA" id="NHQILYR"/>
<dbReference type="HOGENOM" id="CLU_052568_0_0_1"/>
<dbReference type="eggNOG" id="ENOG502S395">
    <property type="taxonomic scope" value="Eukaryota"/>
</dbReference>
<accession>H2ZNQ7</accession>
<dbReference type="GeneTree" id="ENSGT00390000017138"/>
<reference evidence="1" key="3">
    <citation type="submission" date="2025-09" db="UniProtKB">
        <authorList>
            <consortium name="Ensembl"/>
        </authorList>
    </citation>
    <scope>IDENTIFICATION</scope>
</reference>
<evidence type="ECO:0000313" key="2">
    <source>
        <dbReference type="Proteomes" id="UP000007875"/>
    </source>
</evidence>
<dbReference type="SUPFAM" id="SSF50978">
    <property type="entry name" value="WD40 repeat-like"/>
    <property type="match status" value="1"/>
</dbReference>
<keyword evidence="2" id="KW-1185">Reference proteome</keyword>
<reference evidence="2" key="1">
    <citation type="submission" date="2003-08" db="EMBL/GenBank/DDBJ databases">
        <authorList>
            <person name="Birren B."/>
            <person name="Nusbaum C."/>
            <person name="Abebe A."/>
            <person name="Abouelleil A."/>
            <person name="Adekoya E."/>
            <person name="Ait-zahra M."/>
            <person name="Allen N."/>
            <person name="Allen T."/>
            <person name="An P."/>
            <person name="Anderson M."/>
            <person name="Anderson S."/>
            <person name="Arachchi H."/>
            <person name="Armbruster J."/>
            <person name="Bachantsang P."/>
            <person name="Baldwin J."/>
            <person name="Barry A."/>
            <person name="Bayul T."/>
            <person name="Blitshsteyn B."/>
            <person name="Bloom T."/>
            <person name="Blye J."/>
            <person name="Boguslavskiy L."/>
            <person name="Borowsky M."/>
            <person name="Boukhgalter B."/>
            <person name="Brunache A."/>
            <person name="Butler J."/>
            <person name="Calixte N."/>
            <person name="Calvo S."/>
            <person name="Camarata J."/>
            <person name="Campo K."/>
            <person name="Chang J."/>
            <person name="Cheshatsang Y."/>
            <person name="Citroen M."/>
            <person name="Collymore A."/>
            <person name="Considine T."/>
            <person name="Cook A."/>
            <person name="Cooke P."/>
            <person name="Corum B."/>
            <person name="Cuomo C."/>
            <person name="David R."/>
            <person name="Dawoe T."/>
            <person name="Degray S."/>
            <person name="Dodge S."/>
            <person name="Dooley K."/>
            <person name="Dorje P."/>
            <person name="Dorjee K."/>
            <person name="Dorris L."/>
            <person name="Duffey N."/>
            <person name="Dupes A."/>
            <person name="Elkins T."/>
            <person name="Engels R."/>
            <person name="Erickson J."/>
            <person name="Farina A."/>
            <person name="Faro S."/>
            <person name="Ferreira P."/>
            <person name="Fischer H."/>
            <person name="Fitzgerald M."/>
            <person name="Foley K."/>
            <person name="Gage D."/>
            <person name="Galagan J."/>
            <person name="Gearin G."/>
            <person name="Gnerre S."/>
            <person name="Gnirke A."/>
            <person name="Goyette A."/>
            <person name="Graham J."/>
            <person name="Grandbois E."/>
            <person name="Gyaltsen K."/>
            <person name="Hafez N."/>
            <person name="Hagopian D."/>
            <person name="Hagos B."/>
            <person name="Hall J."/>
            <person name="Hatcher B."/>
            <person name="Heller A."/>
            <person name="Higgins H."/>
            <person name="Honan T."/>
            <person name="Horn A."/>
            <person name="Houde N."/>
            <person name="Hughes L."/>
            <person name="Hulme W."/>
            <person name="Husby E."/>
            <person name="Iliev I."/>
            <person name="Jaffe D."/>
            <person name="Jones C."/>
            <person name="Kamal M."/>
            <person name="Kamat A."/>
            <person name="Kamvysselis M."/>
            <person name="Karlsson E."/>
            <person name="Kells C."/>
            <person name="Kieu A."/>
            <person name="Kisner P."/>
            <person name="Kodira C."/>
            <person name="Kulbokas E."/>
            <person name="Labutti K."/>
            <person name="Lama D."/>
            <person name="Landers T."/>
            <person name="Leger J."/>
            <person name="Levine S."/>
            <person name="Lewis D."/>
            <person name="Lewis T."/>
            <person name="Lindblad-toh K."/>
            <person name="Liu X."/>
            <person name="Lokyitsang T."/>
            <person name="Lokyitsang Y."/>
            <person name="Lucien O."/>
            <person name="Lui A."/>
            <person name="Ma L.J."/>
            <person name="Mabbitt R."/>
            <person name="Macdonald J."/>
            <person name="Maclean C."/>
            <person name="Major J."/>
            <person name="Manning J."/>
            <person name="Marabella R."/>
            <person name="Maru K."/>
            <person name="Matthews C."/>
            <person name="Mauceli E."/>
            <person name="Mccarthy M."/>
            <person name="Mcdonough S."/>
            <person name="Mcghee T."/>
            <person name="Meldrim J."/>
            <person name="Meneus L."/>
            <person name="Mesirov J."/>
            <person name="Mihalev A."/>
            <person name="Mihova T."/>
            <person name="Mikkelsen T."/>
            <person name="Mlenga V."/>
            <person name="Moru K."/>
            <person name="Mozes J."/>
            <person name="Mulrain L."/>
            <person name="Munson G."/>
            <person name="Naylor J."/>
            <person name="Newes C."/>
            <person name="Nguyen C."/>
            <person name="Nguyen N."/>
            <person name="Nguyen T."/>
            <person name="Nicol R."/>
            <person name="Nielsen C."/>
            <person name="Nizzari M."/>
            <person name="Norbu C."/>
            <person name="Norbu N."/>
            <person name="O'donnell P."/>
            <person name="Okoawo O."/>
            <person name="O'leary S."/>
            <person name="Omotosho B."/>
            <person name="O'neill K."/>
            <person name="Osman S."/>
            <person name="Parker S."/>
            <person name="Perrin D."/>
            <person name="Phunkhang P."/>
            <person name="Piqani B."/>
            <person name="Purcell S."/>
            <person name="Rachupka T."/>
            <person name="Ramasamy U."/>
            <person name="Rameau R."/>
            <person name="Ray V."/>
            <person name="Raymond C."/>
            <person name="Retta R."/>
            <person name="Richardson S."/>
            <person name="Rise C."/>
            <person name="Rodriguez J."/>
            <person name="Rogers J."/>
            <person name="Rogov P."/>
            <person name="Rutman M."/>
            <person name="Schupbach R."/>
            <person name="Seaman C."/>
            <person name="Settipalli S."/>
            <person name="Sharpe T."/>
            <person name="Sheridan J."/>
            <person name="Sherpa N."/>
            <person name="Shi J."/>
            <person name="Smirnov S."/>
            <person name="Smith C."/>
            <person name="Sougnez C."/>
            <person name="Spencer B."/>
            <person name="Stalker J."/>
            <person name="Stange-thomann N."/>
            <person name="Stavropoulos S."/>
            <person name="Stetson K."/>
            <person name="Stone C."/>
            <person name="Stone S."/>
            <person name="Stubbs M."/>
            <person name="Talamas J."/>
            <person name="Tchuinga P."/>
            <person name="Tenzing P."/>
            <person name="Tesfaye S."/>
            <person name="Theodore J."/>
            <person name="Thoulutsang Y."/>
            <person name="Topham K."/>
            <person name="Towey S."/>
            <person name="Tsamla T."/>
            <person name="Tsomo N."/>
            <person name="Vallee D."/>
            <person name="Vassiliev H."/>
            <person name="Venkataraman V."/>
            <person name="Vinson J."/>
            <person name="Vo A."/>
            <person name="Wade C."/>
            <person name="Wang S."/>
            <person name="Wangchuk T."/>
            <person name="Wangdi T."/>
            <person name="Whittaker C."/>
            <person name="Wilkinson J."/>
            <person name="Wu Y."/>
            <person name="Wyman D."/>
            <person name="Yadav S."/>
            <person name="Yang S."/>
            <person name="Yang X."/>
            <person name="Yeager S."/>
            <person name="Yee E."/>
            <person name="Young G."/>
            <person name="Zainoun J."/>
            <person name="Zembeck L."/>
            <person name="Zimmer A."/>
            <person name="Zody M."/>
            <person name="Lander E."/>
        </authorList>
    </citation>
    <scope>NUCLEOTIDE SEQUENCE [LARGE SCALE GENOMIC DNA]</scope>
</reference>
<reference evidence="1" key="2">
    <citation type="submission" date="2025-08" db="UniProtKB">
        <authorList>
            <consortium name="Ensembl"/>
        </authorList>
    </citation>
    <scope>IDENTIFICATION</scope>
</reference>
<protein>
    <submittedName>
        <fullName evidence="1">Uncharacterized protein</fullName>
    </submittedName>
</protein>
<dbReference type="Gene3D" id="2.130.10.10">
    <property type="entry name" value="YVTN repeat-like/Quinoprotein amine dehydrogenase"/>
    <property type="match status" value="1"/>
</dbReference>
<dbReference type="InterPro" id="IPR015943">
    <property type="entry name" value="WD40/YVTN_repeat-like_dom_sf"/>
</dbReference>